<sequence>MPVENQPSLGYYLDKWKDQPPVDLKHYQLIFLNIQWSSVTICSIDGLLWTQSCPTQEVQNIAGRFIYNGQEYKWIVPGHSLTQINENTMPADRSVPGGVKIPEGVQELDALSSALTEIHEQDLNRLSFEILRSIPQLSVAITVQQIATCILEGQLIIYKK</sequence>
<evidence type="ECO:0000313" key="1">
    <source>
        <dbReference type="EMBL" id="KFX42840.1"/>
    </source>
</evidence>
<proteinExistence type="predicted"/>
<dbReference type="EMBL" id="JPOX01000040">
    <property type="protein sequence ID" value="KFX42840.1"/>
    <property type="molecule type" value="Genomic_DNA"/>
</dbReference>
<dbReference type="HOGENOM" id="CLU_1653307_0_0_1"/>
<name>A0A093USD0_TALMA</name>
<comment type="caution">
    <text evidence="1">The sequence shown here is derived from an EMBL/GenBank/DDBJ whole genome shotgun (WGS) entry which is preliminary data.</text>
</comment>
<accession>A0A093USD0</accession>
<dbReference type="AlphaFoldDB" id="A0A093USD0"/>
<protein>
    <submittedName>
        <fullName evidence="1">Uncharacterized protein</fullName>
    </submittedName>
</protein>
<gene>
    <name evidence="1" type="ORF">GQ26_0400340</name>
</gene>
<reference evidence="1" key="1">
    <citation type="journal article" date="2014" name="PLoS Genet.">
        <title>Signature Gene Expression Reveals Novel Clues to the Molecular Mechanisms of Dimorphic Transition in Penicillium marneffei.</title>
        <authorList>
            <person name="Yang E."/>
            <person name="Wang G."/>
            <person name="Cai J."/>
            <person name="Woo P.C."/>
            <person name="Lau S.K."/>
            <person name="Yuen K.-Y."/>
            <person name="Chow W.-N."/>
            <person name="Lin X."/>
        </authorList>
    </citation>
    <scope>NUCLEOTIDE SEQUENCE [LARGE SCALE GENOMIC DNA]</scope>
    <source>
        <strain evidence="1">PM1</strain>
    </source>
</reference>
<organism evidence="1">
    <name type="scientific">Talaromyces marneffei PM1</name>
    <dbReference type="NCBI Taxonomy" id="1077442"/>
    <lineage>
        <taxon>Eukaryota</taxon>
        <taxon>Fungi</taxon>
        <taxon>Dikarya</taxon>
        <taxon>Ascomycota</taxon>
        <taxon>Pezizomycotina</taxon>
        <taxon>Eurotiomycetes</taxon>
        <taxon>Eurotiomycetidae</taxon>
        <taxon>Eurotiales</taxon>
        <taxon>Trichocomaceae</taxon>
        <taxon>Talaromyces</taxon>
        <taxon>Talaromyces sect. Talaromyces</taxon>
    </lineage>
</organism>